<feature type="transmembrane region" description="Helical" evidence="7">
    <location>
        <begin position="322"/>
        <end position="344"/>
    </location>
</feature>
<dbReference type="PANTHER" id="PTHR39087:SF2">
    <property type="entry name" value="UPF0104 MEMBRANE PROTEIN MJ1595"/>
    <property type="match status" value="1"/>
</dbReference>
<keyword evidence="9" id="KW-1185">Reference proteome</keyword>
<evidence type="ECO:0000256" key="4">
    <source>
        <dbReference type="ARBA" id="ARBA00022989"/>
    </source>
</evidence>
<dbReference type="EMBL" id="QUMQ01000001">
    <property type="protein sequence ID" value="REG00837.1"/>
    <property type="molecule type" value="Genomic_DNA"/>
</dbReference>
<dbReference type="InterPro" id="IPR022791">
    <property type="entry name" value="L-PG_synthase/AglD"/>
</dbReference>
<evidence type="ECO:0000256" key="7">
    <source>
        <dbReference type="SAM" id="Phobius"/>
    </source>
</evidence>
<keyword evidence="4 7" id="KW-1133">Transmembrane helix</keyword>
<keyword evidence="3 7" id="KW-0812">Transmembrane</keyword>
<evidence type="ECO:0000313" key="9">
    <source>
        <dbReference type="Proteomes" id="UP000256913"/>
    </source>
</evidence>
<evidence type="ECO:0000256" key="2">
    <source>
        <dbReference type="ARBA" id="ARBA00022475"/>
    </source>
</evidence>
<name>A0A3D9ZTX2_9ACTN</name>
<organism evidence="8 9">
    <name type="scientific">Asanoa ferruginea</name>
    <dbReference type="NCBI Taxonomy" id="53367"/>
    <lineage>
        <taxon>Bacteria</taxon>
        <taxon>Bacillati</taxon>
        <taxon>Actinomycetota</taxon>
        <taxon>Actinomycetes</taxon>
        <taxon>Micromonosporales</taxon>
        <taxon>Micromonosporaceae</taxon>
        <taxon>Asanoa</taxon>
    </lineage>
</organism>
<feature type="transmembrane region" description="Helical" evidence="7">
    <location>
        <begin position="356"/>
        <end position="379"/>
    </location>
</feature>
<keyword evidence="2" id="KW-1003">Cell membrane</keyword>
<evidence type="ECO:0000313" key="8">
    <source>
        <dbReference type="EMBL" id="REG00837.1"/>
    </source>
</evidence>
<dbReference type="Pfam" id="PF03706">
    <property type="entry name" value="LPG_synthase_TM"/>
    <property type="match status" value="1"/>
</dbReference>
<evidence type="ECO:0000256" key="3">
    <source>
        <dbReference type="ARBA" id="ARBA00022692"/>
    </source>
</evidence>
<dbReference type="PANTHER" id="PTHR39087">
    <property type="entry name" value="UPF0104 MEMBRANE PROTEIN MJ1595"/>
    <property type="match status" value="1"/>
</dbReference>
<evidence type="ECO:0000256" key="6">
    <source>
        <dbReference type="SAM" id="MobiDB-lite"/>
    </source>
</evidence>
<feature type="transmembrane region" description="Helical" evidence="7">
    <location>
        <begin position="47"/>
        <end position="66"/>
    </location>
</feature>
<feature type="transmembrane region" description="Helical" evidence="7">
    <location>
        <begin position="129"/>
        <end position="149"/>
    </location>
</feature>
<dbReference type="OrthoDB" id="5182677at2"/>
<dbReference type="AlphaFoldDB" id="A0A3D9ZTX2"/>
<dbReference type="GO" id="GO:0005886">
    <property type="term" value="C:plasma membrane"/>
    <property type="evidence" value="ECO:0007669"/>
    <property type="project" value="UniProtKB-SubCell"/>
</dbReference>
<feature type="transmembrane region" description="Helical" evidence="7">
    <location>
        <begin position="87"/>
        <end position="109"/>
    </location>
</feature>
<reference evidence="8 9" key="1">
    <citation type="submission" date="2018-08" db="EMBL/GenBank/DDBJ databases">
        <title>Sequencing the genomes of 1000 actinobacteria strains.</title>
        <authorList>
            <person name="Klenk H.-P."/>
        </authorList>
    </citation>
    <scope>NUCLEOTIDE SEQUENCE [LARGE SCALE GENOMIC DNA]</scope>
    <source>
        <strain evidence="8 9">DSM 44099</strain>
    </source>
</reference>
<feature type="transmembrane region" description="Helical" evidence="7">
    <location>
        <begin position="292"/>
        <end position="315"/>
    </location>
</feature>
<accession>A0A3D9ZTX2</accession>
<comment type="subcellular location">
    <subcellularLocation>
        <location evidence="1">Cell membrane</location>
        <topology evidence="1">Multi-pass membrane protein</topology>
    </subcellularLocation>
</comment>
<gene>
    <name evidence="8" type="ORF">DFJ67_6894</name>
</gene>
<feature type="compositionally biased region" description="Low complexity" evidence="6">
    <location>
        <begin position="213"/>
        <end position="246"/>
    </location>
</feature>
<dbReference type="Proteomes" id="UP000256913">
    <property type="component" value="Unassembled WGS sequence"/>
</dbReference>
<comment type="caution">
    <text evidence="8">The sequence shown here is derived from an EMBL/GenBank/DDBJ whole genome shotgun (WGS) entry which is preliminary data.</text>
</comment>
<feature type="region of interest" description="Disordered" evidence="6">
    <location>
        <begin position="205"/>
        <end position="255"/>
    </location>
</feature>
<protein>
    <submittedName>
        <fullName evidence="8">Uncharacterized protein (TIRG00374 family)</fullName>
    </submittedName>
</protein>
<dbReference type="RefSeq" id="WP_116072647.1">
    <property type="nucleotide sequence ID" value="NZ_BONB01000009.1"/>
</dbReference>
<proteinExistence type="predicted"/>
<evidence type="ECO:0000256" key="5">
    <source>
        <dbReference type="ARBA" id="ARBA00023136"/>
    </source>
</evidence>
<sequence length="389" mass="40632">MTWRRQRRIGLFVIGVVVAGWAALHASSVGASWSSAWHLIDQLGWRWLAGLAALWFLGLCVHTVVLTASMPGLSHRRALTLNLSGSAVANVLPLGGVAGTVLNLGMVRGWGHSGPDFARFVVVSKAADLVAKLLTPALALAGLLLWGLIEPARHDVPWALGAAAGAVAGCLVVCALVGRVGPLLRLVTLAERGWTWRSRRSHRLGRSHRSGRSGRSGCSGCSGRSGRSGRSGCLGCSGRSNRSGRSGRSGRDPAPGWTAAVTRLLDGTDRLVRRRWASLTWGMAGYWVLQGALLWLCMVAVGVHVAAPVVFAGLVAERLLTLLALTPGGAGVVEAGAIAVLIALGVAPTGALAGILLYRAFVFLAEIPVGGIATLAWLISRRAVARRPA</sequence>
<feature type="transmembrane region" description="Helical" evidence="7">
    <location>
        <begin position="156"/>
        <end position="178"/>
    </location>
</feature>
<evidence type="ECO:0000256" key="1">
    <source>
        <dbReference type="ARBA" id="ARBA00004651"/>
    </source>
</evidence>
<keyword evidence="5 7" id="KW-0472">Membrane</keyword>